<dbReference type="EMBL" id="JBBMRA010000010">
    <property type="protein sequence ID" value="MEM5536981.1"/>
    <property type="molecule type" value="Genomic_DNA"/>
</dbReference>
<dbReference type="Pfam" id="PF08668">
    <property type="entry name" value="HDOD"/>
    <property type="match status" value="1"/>
</dbReference>
<sequence length="408" mass="45904">MDEHFNQLGLSRQPIFDRNLNVVAYELLYQSEESNEVTKFLKGDQEACDVLINNFTSIYDSGTLKALPAFLNVTEGFINTDSLPSLSRHNLVIEIPANQTITSKLLNSLKKYVDAGYRLVIDDFTYTPDYNVLLELAHVVRVDITQHSQSEISDHLKQIQRFKVTALAENVGSYDEYDNCYNLGFRLFQGNFLSQPTKIHGKKLTSNQAIVIHLLAALQDDEVTAATLSEITCRDPQLTFKLLRIVNSAQYNLPQKIENLTQAIVALGLNEINKWATLLALSSNNDKPSELIRQILITARMCEFIAQATESIDPELAFITGVLSMLDALLEVEQSTLLDQLSVSEEIVKAISGYEGKAGKLLQTVNFYMIGQSSFDLPPDVKKIYAEAYFESLRWSNEAMRMMEGSHL</sequence>
<dbReference type="SUPFAM" id="SSF109604">
    <property type="entry name" value="HD-domain/PDEase-like"/>
    <property type="match status" value="1"/>
</dbReference>
<name>A0ABU9TTE8_9GAMM</name>
<dbReference type="PANTHER" id="PTHR33525:SF4">
    <property type="entry name" value="CYCLIC DI-GMP PHOSPHODIESTERASE CDGJ"/>
    <property type="match status" value="1"/>
</dbReference>
<accession>A0ABU9TTE8</accession>
<dbReference type="InterPro" id="IPR014408">
    <property type="entry name" value="dGMP_Pdiesterase_EAL/HD-GYP"/>
</dbReference>
<dbReference type="RefSeq" id="WP_339890304.1">
    <property type="nucleotide sequence ID" value="NZ_CAXBCE010000003.1"/>
</dbReference>
<evidence type="ECO:0000313" key="3">
    <source>
        <dbReference type="Proteomes" id="UP001449225"/>
    </source>
</evidence>
<gene>
    <name evidence="2" type="ORF">WNY58_11320</name>
</gene>
<organism evidence="2 3">
    <name type="scientific">Neptuniibacter pectenicola</name>
    <dbReference type="NCBI Taxonomy" id="1806669"/>
    <lineage>
        <taxon>Bacteria</taxon>
        <taxon>Pseudomonadati</taxon>
        <taxon>Pseudomonadota</taxon>
        <taxon>Gammaproteobacteria</taxon>
        <taxon>Oceanospirillales</taxon>
        <taxon>Oceanospirillaceae</taxon>
        <taxon>Neptuniibacter</taxon>
    </lineage>
</organism>
<evidence type="ECO:0000259" key="1">
    <source>
        <dbReference type="PROSITE" id="PS51833"/>
    </source>
</evidence>
<dbReference type="Gene3D" id="3.20.20.450">
    <property type="entry name" value="EAL domain"/>
    <property type="match status" value="1"/>
</dbReference>
<dbReference type="PANTHER" id="PTHR33525">
    <property type="match status" value="1"/>
</dbReference>
<proteinExistence type="predicted"/>
<dbReference type="SUPFAM" id="SSF141868">
    <property type="entry name" value="EAL domain-like"/>
    <property type="match status" value="1"/>
</dbReference>
<protein>
    <submittedName>
        <fullName evidence="2">HDOD domain-containing protein</fullName>
    </submittedName>
</protein>
<dbReference type="PIRSF" id="PIRSF003180">
    <property type="entry name" value="DiGMPpdiest_YuxH"/>
    <property type="match status" value="1"/>
</dbReference>
<dbReference type="InterPro" id="IPR035919">
    <property type="entry name" value="EAL_sf"/>
</dbReference>
<comment type="caution">
    <text evidence="2">The sequence shown here is derived from an EMBL/GenBank/DDBJ whole genome shotgun (WGS) entry which is preliminary data.</text>
</comment>
<reference evidence="2 3" key="1">
    <citation type="submission" date="2024-03" db="EMBL/GenBank/DDBJ databases">
        <title>Community enrichment and isolation of bacterial strains for fucoidan degradation.</title>
        <authorList>
            <person name="Sichert A."/>
        </authorList>
    </citation>
    <scope>NUCLEOTIDE SEQUENCE [LARGE SCALE GENOMIC DNA]</scope>
    <source>
        <strain evidence="2 3">AS76</strain>
    </source>
</reference>
<dbReference type="Gene3D" id="1.10.3210.10">
    <property type="entry name" value="Hypothetical protein af1432"/>
    <property type="match status" value="1"/>
</dbReference>
<dbReference type="InterPro" id="IPR052340">
    <property type="entry name" value="RNase_Y/CdgJ"/>
</dbReference>
<dbReference type="Proteomes" id="UP001449225">
    <property type="component" value="Unassembled WGS sequence"/>
</dbReference>
<dbReference type="PROSITE" id="PS51833">
    <property type="entry name" value="HDOD"/>
    <property type="match status" value="1"/>
</dbReference>
<evidence type="ECO:0000313" key="2">
    <source>
        <dbReference type="EMBL" id="MEM5536981.1"/>
    </source>
</evidence>
<keyword evidence="3" id="KW-1185">Reference proteome</keyword>
<dbReference type="InterPro" id="IPR013976">
    <property type="entry name" value="HDOD"/>
</dbReference>
<feature type="domain" description="HDOD" evidence="1">
    <location>
        <begin position="204"/>
        <end position="391"/>
    </location>
</feature>